<comment type="caution">
    <text evidence="4">The sequence shown here is derived from an EMBL/GenBank/DDBJ whole genome shotgun (WGS) entry which is preliminary data.</text>
</comment>
<dbReference type="GO" id="GO:0004672">
    <property type="term" value="F:protein kinase activity"/>
    <property type="evidence" value="ECO:0007669"/>
    <property type="project" value="InterPro"/>
</dbReference>
<feature type="domain" description="Protein kinase" evidence="3">
    <location>
        <begin position="10"/>
        <end position="269"/>
    </location>
</feature>
<evidence type="ECO:0000259" key="3">
    <source>
        <dbReference type="PROSITE" id="PS50011"/>
    </source>
</evidence>
<feature type="binding site" evidence="2">
    <location>
        <position position="39"/>
    </location>
    <ligand>
        <name>ATP</name>
        <dbReference type="ChEBI" id="CHEBI:30616"/>
    </ligand>
</feature>
<proteinExistence type="predicted"/>
<dbReference type="SUPFAM" id="SSF56112">
    <property type="entry name" value="Protein kinase-like (PK-like)"/>
    <property type="match status" value="1"/>
</dbReference>
<dbReference type="Proteomes" id="UP000187209">
    <property type="component" value="Unassembled WGS sequence"/>
</dbReference>
<dbReference type="GO" id="GO:0005524">
    <property type="term" value="F:ATP binding"/>
    <property type="evidence" value="ECO:0007669"/>
    <property type="project" value="UniProtKB-UniRule"/>
</dbReference>
<keyword evidence="2" id="KW-0067">ATP-binding</keyword>
<evidence type="ECO:0000256" key="2">
    <source>
        <dbReference type="PROSITE-ProRule" id="PRU10141"/>
    </source>
</evidence>
<dbReference type="PROSITE" id="PS00107">
    <property type="entry name" value="PROTEIN_KINASE_ATP"/>
    <property type="match status" value="1"/>
</dbReference>
<evidence type="ECO:0000313" key="4">
    <source>
        <dbReference type="EMBL" id="OMJ79345.1"/>
    </source>
</evidence>
<dbReference type="AlphaFoldDB" id="A0A1R2BRY9"/>
<dbReference type="InterPro" id="IPR050235">
    <property type="entry name" value="CK1_Ser-Thr_kinase"/>
</dbReference>
<name>A0A1R2BRY9_9CILI</name>
<accession>A0A1R2BRY9</accession>
<gene>
    <name evidence="4" type="ORF">SteCoe_20637</name>
</gene>
<keyword evidence="5" id="KW-1185">Reference proteome</keyword>
<dbReference type="Gene3D" id="1.10.510.10">
    <property type="entry name" value="Transferase(Phosphotransferase) domain 1"/>
    <property type="match status" value="1"/>
</dbReference>
<evidence type="ECO:0000256" key="1">
    <source>
        <dbReference type="ARBA" id="ARBA00023860"/>
    </source>
</evidence>
<dbReference type="InterPro" id="IPR017441">
    <property type="entry name" value="Protein_kinase_ATP_BS"/>
</dbReference>
<dbReference type="SMART" id="SM00220">
    <property type="entry name" value="S_TKc"/>
    <property type="match status" value="1"/>
</dbReference>
<dbReference type="EMBL" id="MPUH01000475">
    <property type="protein sequence ID" value="OMJ79345.1"/>
    <property type="molecule type" value="Genomic_DNA"/>
</dbReference>
<dbReference type="InterPro" id="IPR011009">
    <property type="entry name" value="Kinase-like_dom_sf"/>
</dbReference>
<organism evidence="4 5">
    <name type="scientific">Stentor coeruleus</name>
    <dbReference type="NCBI Taxonomy" id="5963"/>
    <lineage>
        <taxon>Eukaryota</taxon>
        <taxon>Sar</taxon>
        <taxon>Alveolata</taxon>
        <taxon>Ciliophora</taxon>
        <taxon>Postciliodesmatophora</taxon>
        <taxon>Heterotrichea</taxon>
        <taxon>Heterotrichida</taxon>
        <taxon>Stentoridae</taxon>
        <taxon>Stentor</taxon>
    </lineage>
</organism>
<sequence>MSYQRKIGKYKIEKLLGHGGYGQVYLSYNDKKQEKVAVKLSQDKKDLIKEYRILKHFSKLNGFMKVHEYGHTQGGDYFVSEVLGENLSYNYNDKILSLECVCAIGLELLDRLEKVHENDIIHRDIKPSQFLRSANKKSIILIDFGMSCFFRVNGLHKKFKTRCKRRGTISYASINNHLGFRQSRRDDLESLCYSLLYLVKGELPWKFETDIESFMKWKIVLNQKINVTNKELFGDLPIEFSVLLKYTRTLIYDQNPNYGYMKSLLEKFVDRENIWHYFDWIELPDKHKKRKNSQIVEGATVMTKLKREKKIFKSRSNKHKKSTKIMFKSRYIVKEKLLGLDVSEIYDYEKSDLNNLSTIKCDYTKGNLDTKRNFEVSDSEDCHIQIYNHKSIIKHDLKHMKYKKKKTTKLYKILSSSDIGKIEEHESYIISNKNSSKYLLPIVPNNLHENSNECITPRLELPEFKNRESIFKARSIFAVEFKNMVENFLHLDFIRNSKKRKILNSKKYLS</sequence>
<keyword evidence="2" id="KW-0547">Nucleotide-binding</keyword>
<dbReference type="PANTHER" id="PTHR11909">
    <property type="entry name" value="CASEIN KINASE-RELATED"/>
    <property type="match status" value="1"/>
</dbReference>
<reference evidence="4 5" key="1">
    <citation type="submission" date="2016-11" db="EMBL/GenBank/DDBJ databases">
        <title>The macronuclear genome of Stentor coeruleus: a giant cell with tiny introns.</title>
        <authorList>
            <person name="Slabodnick M."/>
            <person name="Ruby J.G."/>
            <person name="Reiff S.B."/>
            <person name="Swart E.C."/>
            <person name="Gosai S."/>
            <person name="Prabakaran S."/>
            <person name="Witkowska E."/>
            <person name="Larue G.E."/>
            <person name="Fisher S."/>
            <person name="Freeman R.M."/>
            <person name="Gunawardena J."/>
            <person name="Chu W."/>
            <person name="Stover N.A."/>
            <person name="Gregory B.D."/>
            <person name="Nowacki M."/>
            <person name="Derisi J."/>
            <person name="Roy S.W."/>
            <person name="Marshall W.F."/>
            <person name="Sood P."/>
        </authorList>
    </citation>
    <scope>NUCLEOTIDE SEQUENCE [LARGE SCALE GENOMIC DNA]</scope>
    <source>
        <strain evidence="4">WM001</strain>
    </source>
</reference>
<dbReference type="Pfam" id="PF00069">
    <property type="entry name" value="Pkinase"/>
    <property type="match status" value="1"/>
</dbReference>
<evidence type="ECO:0000313" key="5">
    <source>
        <dbReference type="Proteomes" id="UP000187209"/>
    </source>
</evidence>
<dbReference type="InterPro" id="IPR000719">
    <property type="entry name" value="Prot_kinase_dom"/>
</dbReference>
<dbReference type="PROSITE" id="PS50011">
    <property type="entry name" value="PROTEIN_KINASE_DOM"/>
    <property type="match status" value="1"/>
</dbReference>
<protein>
    <recommendedName>
        <fullName evidence="1">Casein kinase I</fullName>
    </recommendedName>
</protein>